<proteinExistence type="predicted"/>
<keyword evidence="3" id="KW-1185">Reference proteome</keyword>
<evidence type="ECO:0000313" key="2">
    <source>
        <dbReference type="EMBL" id="REC80080.1"/>
    </source>
</evidence>
<reference evidence="2 3" key="1">
    <citation type="journal article" date="2010" name="Syst. Appl. Microbiol.">
        <title>Four new species of Chryseobacterium from the rhizosphere of coastal sand dune plants, Chryseobacterium elymi sp. nov., Chryseobacterium hagamense sp. nov., Chryseobacterium lathyri sp. nov. and Chryseobacterium rhizosphaerae sp. nov.</title>
        <authorList>
            <person name="Cho S.H."/>
            <person name="Lee K.S."/>
            <person name="Shin D.S."/>
            <person name="Han J.H."/>
            <person name="Park K.S."/>
            <person name="Lee C.H."/>
            <person name="Park K.H."/>
            <person name="Kim S.B."/>
        </authorList>
    </citation>
    <scope>NUCLEOTIDE SEQUENCE [LARGE SCALE GENOMIC DNA]</scope>
    <source>
        <strain evidence="2 3">KCTC 22547</strain>
    </source>
</reference>
<dbReference type="Proteomes" id="UP000257030">
    <property type="component" value="Unassembled WGS sequence"/>
</dbReference>
<protein>
    <recommendedName>
        <fullName evidence="1">Integrase catalytic domain-containing protein</fullName>
    </recommendedName>
</protein>
<accession>A0A3D9DPW2</accession>
<gene>
    <name evidence="2" type="ORF">DRF60_03615</name>
</gene>
<evidence type="ECO:0000313" key="3">
    <source>
        <dbReference type="Proteomes" id="UP000257030"/>
    </source>
</evidence>
<dbReference type="AlphaFoldDB" id="A0A3D9DPW2"/>
<dbReference type="InterPro" id="IPR001584">
    <property type="entry name" value="Integrase_cat-core"/>
</dbReference>
<evidence type="ECO:0000259" key="1">
    <source>
        <dbReference type="Pfam" id="PF13333"/>
    </source>
</evidence>
<organism evidence="2 3">
    <name type="scientific">Chryseobacterium elymi</name>
    <dbReference type="NCBI Taxonomy" id="395936"/>
    <lineage>
        <taxon>Bacteria</taxon>
        <taxon>Pseudomonadati</taxon>
        <taxon>Bacteroidota</taxon>
        <taxon>Flavobacteriia</taxon>
        <taxon>Flavobacteriales</taxon>
        <taxon>Weeksellaceae</taxon>
        <taxon>Chryseobacterium group</taxon>
        <taxon>Chryseobacterium</taxon>
    </lineage>
</organism>
<dbReference type="EMBL" id="QNUH01000002">
    <property type="protein sequence ID" value="REC80080.1"/>
    <property type="molecule type" value="Genomic_DNA"/>
</dbReference>
<dbReference type="GO" id="GO:0015074">
    <property type="term" value="P:DNA integration"/>
    <property type="evidence" value="ECO:0007669"/>
    <property type="project" value="InterPro"/>
</dbReference>
<dbReference type="RefSeq" id="WP_116010759.1">
    <property type="nucleotide sequence ID" value="NZ_QNUH01000002.1"/>
</dbReference>
<comment type="caution">
    <text evidence="2">The sequence shown here is derived from an EMBL/GenBank/DDBJ whole genome shotgun (WGS) entry which is preliminary data.</text>
</comment>
<sequence>MLDNVVAESFFKTLKAECVNQHKFAHRDQDSLVVFE</sequence>
<dbReference type="OrthoDB" id="9815231at2"/>
<dbReference type="Pfam" id="PF13333">
    <property type="entry name" value="rve_2"/>
    <property type="match status" value="1"/>
</dbReference>
<name>A0A3D9DPW2_9FLAO</name>
<feature type="domain" description="Integrase catalytic" evidence="1">
    <location>
        <begin position="8"/>
        <end position="36"/>
    </location>
</feature>